<sequence length="85" mass="9895">KGPLELPYEGPFKILERISDFQYKIDYKGQPETINIERLKPAFIEEPENTSPPSHADGIDIEESLKQTLKQPNQRANRKVRFVTR</sequence>
<protein>
    <recommendedName>
        <fullName evidence="3">Reverse transcriptase domain-containing protein</fullName>
    </recommendedName>
</protein>
<dbReference type="Proteomes" id="UP001258017">
    <property type="component" value="Unassembled WGS sequence"/>
</dbReference>
<dbReference type="AlphaFoldDB" id="A0AAD9RE14"/>
<evidence type="ECO:0008006" key="3">
    <source>
        <dbReference type="Google" id="ProtNLM"/>
    </source>
</evidence>
<reference evidence="1" key="1">
    <citation type="submission" date="2021-08" db="EMBL/GenBank/DDBJ databases">
        <authorList>
            <person name="Misof B."/>
            <person name="Oliver O."/>
            <person name="Podsiadlowski L."/>
            <person name="Donath A."/>
            <person name="Peters R."/>
            <person name="Mayer C."/>
            <person name="Rust J."/>
            <person name="Gunkel S."/>
            <person name="Lesny P."/>
            <person name="Martin S."/>
            <person name="Oeyen J.P."/>
            <person name="Petersen M."/>
            <person name="Panagiotis P."/>
            <person name="Wilbrandt J."/>
            <person name="Tanja T."/>
        </authorList>
    </citation>
    <scope>NUCLEOTIDE SEQUENCE</scope>
    <source>
        <strain evidence="1">GBR_01_08_01A</strain>
        <tissue evidence="1">Thorax + abdomen</tissue>
    </source>
</reference>
<proteinExistence type="predicted"/>
<keyword evidence="2" id="KW-1185">Reference proteome</keyword>
<feature type="non-terminal residue" evidence="1">
    <location>
        <position position="1"/>
    </location>
</feature>
<accession>A0AAD9RE14</accession>
<dbReference type="EMBL" id="JAIFRP010004223">
    <property type="protein sequence ID" value="KAK2577613.1"/>
    <property type="molecule type" value="Genomic_DNA"/>
</dbReference>
<comment type="caution">
    <text evidence="1">The sequence shown here is derived from an EMBL/GenBank/DDBJ whole genome shotgun (WGS) entry which is preliminary data.</text>
</comment>
<name>A0AAD9RE14_9HYME</name>
<gene>
    <name evidence="1" type="ORF">KPH14_012906</name>
</gene>
<reference evidence="1" key="2">
    <citation type="journal article" date="2023" name="Commun. Biol.">
        <title>Intrasexual cuticular hydrocarbon dimorphism in a wasp sheds light on hydrocarbon biosynthesis genes in Hymenoptera.</title>
        <authorList>
            <person name="Moris V.C."/>
            <person name="Podsiadlowski L."/>
            <person name="Martin S."/>
            <person name="Oeyen J.P."/>
            <person name="Donath A."/>
            <person name="Petersen M."/>
            <person name="Wilbrandt J."/>
            <person name="Misof B."/>
            <person name="Liedtke D."/>
            <person name="Thamm M."/>
            <person name="Scheiner R."/>
            <person name="Schmitt T."/>
            <person name="Niehuis O."/>
        </authorList>
    </citation>
    <scope>NUCLEOTIDE SEQUENCE</scope>
    <source>
        <strain evidence="1">GBR_01_08_01A</strain>
    </source>
</reference>
<evidence type="ECO:0000313" key="1">
    <source>
        <dbReference type="EMBL" id="KAK2577613.1"/>
    </source>
</evidence>
<evidence type="ECO:0000313" key="2">
    <source>
        <dbReference type="Proteomes" id="UP001258017"/>
    </source>
</evidence>
<organism evidence="1 2">
    <name type="scientific">Odynerus spinipes</name>
    <dbReference type="NCBI Taxonomy" id="1348599"/>
    <lineage>
        <taxon>Eukaryota</taxon>
        <taxon>Metazoa</taxon>
        <taxon>Ecdysozoa</taxon>
        <taxon>Arthropoda</taxon>
        <taxon>Hexapoda</taxon>
        <taxon>Insecta</taxon>
        <taxon>Pterygota</taxon>
        <taxon>Neoptera</taxon>
        <taxon>Endopterygota</taxon>
        <taxon>Hymenoptera</taxon>
        <taxon>Apocrita</taxon>
        <taxon>Aculeata</taxon>
        <taxon>Vespoidea</taxon>
        <taxon>Vespidae</taxon>
        <taxon>Eumeninae</taxon>
        <taxon>Odynerus</taxon>
    </lineage>
</organism>